<gene>
    <name evidence="2" type="ORF">D9619_010940</name>
</gene>
<feature type="compositionally biased region" description="Basic and acidic residues" evidence="1">
    <location>
        <begin position="768"/>
        <end position="777"/>
    </location>
</feature>
<comment type="caution">
    <text evidence="2">The sequence shown here is derived from an EMBL/GenBank/DDBJ whole genome shotgun (WGS) entry which is preliminary data.</text>
</comment>
<evidence type="ECO:0008006" key="4">
    <source>
        <dbReference type="Google" id="ProtNLM"/>
    </source>
</evidence>
<evidence type="ECO:0000256" key="1">
    <source>
        <dbReference type="SAM" id="MobiDB-lite"/>
    </source>
</evidence>
<evidence type="ECO:0000313" key="3">
    <source>
        <dbReference type="Proteomes" id="UP000567179"/>
    </source>
</evidence>
<accession>A0A8H5B910</accession>
<dbReference type="EMBL" id="JAACJJ010000030">
    <property type="protein sequence ID" value="KAF5318870.1"/>
    <property type="molecule type" value="Genomic_DNA"/>
</dbReference>
<proteinExistence type="predicted"/>
<protein>
    <recommendedName>
        <fullName evidence="4">EF-hand domain-containing protein</fullName>
    </recommendedName>
</protein>
<reference evidence="2 3" key="1">
    <citation type="journal article" date="2020" name="ISME J.">
        <title>Uncovering the hidden diversity of litter-decomposition mechanisms in mushroom-forming fungi.</title>
        <authorList>
            <person name="Floudas D."/>
            <person name="Bentzer J."/>
            <person name="Ahren D."/>
            <person name="Johansson T."/>
            <person name="Persson P."/>
            <person name="Tunlid A."/>
        </authorList>
    </citation>
    <scope>NUCLEOTIDE SEQUENCE [LARGE SCALE GENOMIC DNA]</scope>
    <source>
        <strain evidence="2 3">CBS 101986</strain>
    </source>
</reference>
<sequence length="1271" mass="144030">MDDEGHAQKLLKLETNQEETWVALRQFYAKNQASIERSRSLNVGQGQFQDELEQVLEASQVLLDGLVALANVHPVFGVAIFAFHGIIKLDITRRENNRKVLAVKLQMQSMMSAMFQMCELTHIHVLNDPQKAVQRAQLQELVKAIADEIKQCGSDLNYYSDRKLVSKLIKAKIYERRFAEHVETFAQRRSELQTTITAYISAGIDAANIAITHVGQKVEAMDKKIDSLLAVFQRLDTPSERELLKYIGDNGGAENCISRDDLLRALLMKSGQPTDSLAEVRKTLQTEISEDLDKVLSRNLNRFEKLLVVQNNNLERLSNQIEHQGYGLQDQSMKLDKLVNTSILILEEGKLIKKAVVPNASIKLKDPELQQIWDRMGLSGRRSVKAKQFVLTFRDYLITTDHSVSATPALRSGLALDSDAPSSLFTFPVPETQGSVTTVDTAESDAWVLKHINAAHVQPIIEAMDEDGSGFISVQEANKFALSRPKGMRLLHWIAYWAAGWHYNITDYRSKIYGIMQKLHKISSNVLAVNRKLAAMYLDDFDYFRIEGILRHISPLASDVARDPKLVEVSASILVAQEERLKKNLHELSYILGTPADVALVIGTGRLETWLLPLLYVLLERHLEVFKIAQSRTLLSWEFVDHCVSLGSIIFLYDERMRQLRDIFRPVNRDTETHFKNFAYGMFLDSYKWTGKRIAGGNTLLSYKDDIMNSVENDTGTADVPDDNTTLDTSILYYGSGGGISFQDLSDSSEESGPDLGGNDGATVGSEAKLDREHPPHDYVPHGIEGRWVGTFGDNLMPPFECIVQSTVDGKLVAKGRDYAEFFEISGWQFHDLTADVTFALLFPGYFPVKFKGSYDHSRDTIRGWWAVVMDQPGGITEQEDPPQTPNKTISMTRHSVNSFRFRKVLETGNGIPELSVAQRRWAFAIQTVLFGVQDKLGSWDFMRRRFVERDDWIELSIRHNPPDGIDITRGLIDDQQLVRWEEIRSTIHPSTLAVYYSVARFLQDRRLYDVGGVFCDVCKQDIIFQRYMCITCIEDDYSNRVDFCVDSNCSELQNTFSTTDLVHSPSHTILRCTERIYTYELPNIASQAQILSESVKKRFREQNSVKNQFHKVDMKTGKSNPASDNKAVVPHLTCSCCGIPLTLPCWACAICTPDLLLCLQCEKKLNTPLKPRGAIPDGHSRRHHLMRINDSVEAKAVKQRSQDKQLGDMETRINNGLRDLEHRIDTQHEERMSALEQKLDGRIASLETKIDSLMSLMHQVLQAGDQRKNN</sequence>
<dbReference type="OrthoDB" id="2122982at2759"/>
<dbReference type="Proteomes" id="UP000567179">
    <property type="component" value="Unassembled WGS sequence"/>
</dbReference>
<feature type="region of interest" description="Disordered" evidence="1">
    <location>
        <begin position="744"/>
        <end position="777"/>
    </location>
</feature>
<evidence type="ECO:0000313" key="2">
    <source>
        <dbReference type="EMBL" id="KAF5318870.1"/>
    </source>
</evidence>
<dbReference type="SUPFAM" id="SSF57850">
    <property type="entry name" value="RING/U-box"/>
    <property type="match status" value="1"/>
</dbReference>
<organism evidence="2 3">
    <name type="scientific">Psilocybe cf. subviscida</name>
    <dbReference type="NCBI Taxonomy" id="2480587"/>
    <lineage>
        <taxon>Eukaryota</taxon>
        <taxon>Fungi</taxon>
        <taxon>Dikarya</taxon>
        <taxon>Basidiomycota</taxon>
        <taxon>Agaricomycotina</taxon>
        <taxon>Agaricomycetes</taxon>
        <taxon>Agaricomycetidae</taxon>
        <taxon>Agaricales</taxon>
        <taxon>Agaricineae</taxon>
        <taxon>Strophariaceae</taxon>
        <taxon>Psilocybe</taxon>
    </lineage>
</organism>
<keyword evidence="3" id="KW-1185">Reference proteome</keyword>
<name>A0A8H5B910_9AGAR</name>
<dbReference type="AlphaFoldDB" id="A0A8H5B910"/>